<name>D2PLL7_KRIFD</name>
<dbReference type="Proteomes" id="UP000007967">
    <property type="component" value="Chromosome"/>
</dbReference>
<dbReference type="SUPFAM" id="SSF55961">
    <property type="entry name" value="Bet v1-like"/>
    <property type="match status" value="1"/>
</dbReference>
<dbReference type="KEGG" id="kfl:Kfla_1548"/>
<keyword evidence="2" id="KW-1185">Reference proteome</keyword>
<dbReference type="InterPro" id="IPR023393">
    <property type="entry name" value="START-like_dom_sf"/>
</dbReference>
<gene>
    <name evidence="1" type="ordered locus">Kfla_1548</name>
</gene>
<dbReference type="AlphaFoldDB" id="D2PLL7"/>
<proteinExistence type="predicted"/>
<reference evidence="2" key="1">
    <citation type="submission" date="2009-09" db="EMBL/GenBank/DDBJ databases">
        <title>The complete genome of Kribbella flavida DSM 17836.</title>
        <authorList>
            <consortium name="US DOE Joint Genome Institute (JGI-PGF)"/>
            <person name="Lucas S."/>
            <person name="Copeland A."/>
            <person name="Lapidus A."/>
            <person name="Glavina del Rio T."/>
            <person name="Dalin E."/>
            <person name="Tice H."/>
            <person name="Bruce D."/>
            <person name="Goodwin L."/>
            <person name="Pitluck S."/>
            <person name="Kyrpides N."/>
            <person name="Mavromatis K."/>
            <person name="Ivanova N."/>
            <person name="Saunders E."/>
            <person name="Brettin T."/>
            <person name="Detter J.C."/>
            <person name="Han C."/>
            <person name="Larimer F."/>
            <person name="Land M."/>
            <person name="Hauser L."/>
            <person name="Markowitz V."/>
            <person name="Cheng J.-F."/>
            <person name="Hugenholtz P."/>
            <person name="Woyke T."/>
            <person name="Wu D."/>
            <person name="Pukall R."/>
            <person name="Klenk H.-P."/>
            <person name="Eisen J.A."/>
        </authorList>
    </citation>
    <scope>NUCLEOTIDE SEQUENCE [LARGE SCALE GENOMIC DNA]</scope>
    <source>
        <strain evidence="2">DSM 17836 / JCM 10339 / NBRC 14399</strain>
    </source>
</reference>
<sequence length="161" mass="18123">MPATSDAVIRTRNEVVVGRDPDATYFFLTMPRNVLRTHPLVVHLTGVTDRCAVAGDQVTQVLAGGDEMFSASWTVTRAEWGRRWTVRTDRYGWRGVGAEVDYVFEPVAEGTRLTREMTLRLSPGHQECGPLLRQLGDRSVPDRFLRNVKTRVEAVRGAFSF</sequence>
<dbReference type="RefSeq" id="WP_012919202.1">
    <property type="nucleotide sequence ID" value="NC_013729.1"/>
</dbReference>
<dbReference type="Gene3D" id="3.30.530.20">
    <property type="match status" value="1"/>
</dbReference>
<dbReference type="HOGENOM" id="CLU_1641549_0_0_11"/>
<protein>
    <recommendedName>
        <fullName evidence="3">Polyketide cyclase/dehydrase</fullName>
    </recommendedName>
</protein>
<evidence type="ECO:0000313" key="2">
    <source>
        <dbReference type="Proteomes" id="UP000007967"/>
    </source>
</evidence>
<accession>D2PLL7</accession>
<organism evidence="1 2">
    <name type="scientific">Kribbella flavida (strain DSM 17836 / JCM 10339 / NBRC 14399)</name>
    <dbReference type="NCBI Taxonomy" id="479435"/>
    <lineage>
        <taxon>Bacteria</taxon>
        <taxon>Bacillati</taxon>
        <taxon>Actinomycetota</taxon>
        <taxon>Actinomycetes</taxon>
        <taxon>Propionibacteriales</taxon>
        <taxon>Kribbellaceae</taxon>
        <taxon>Kribbella</taxon>
    </lineage>
</organism>
<dbReference type="OrthoDB" id="4618973at2"/>
<dbReference type="EMBL" id="CP001736">
    <property type="protein sequence ID" value="ADB30646.1"/>
    <property type="molecule type" value="Genomic_DNA"/>
</dbReference>
<evidence type="ECO:0008006" key="3">
    <source>
        <dbReference type="Google" id="ProtNLM"/>
    </source>
</evidence>
<dbReference type="STRING" id="479435.Kfla_1548"/>
<evidence type="ECO:0000313" key="1">
    <source>
        <dbReference type="EMBL" id="ADB30646.1"/>
    </source>
</evidence>
<reference evidence="1 2" key="2">
    <citation type="journal article" date="2010" name="Stand. Genomic Sci.">
        <title>Complete genome sequence of Kribbella flavida type strain (IFO 14399).</title>
        <authorList>
            <person name="Pukall R."/>
            <person name="Lapidus A."/>
            <person name="Glavina Del Rio T."/>
            <person name="Copeland A."/>
            <person name="Tice H."/>
            <person name="Cheng J.-F."/>
            <person name="Lucas S."/>
            <person name="Chen F."/>
            <person name="Nolan M."/>
            <person name="LaButti K."/>
            <person name="Pati A."/>
            <person name="Ivanova N."/>
            <person name="Mavrommatis K."/>
            <person name="Mikhailova N."/>
            <person name="Pitluck S."/>
            <person name="Bruce D."/>
            <person name="Goodwin L."/>
            <person name="Land M."/>
            <person name="Hauser L."/>
            <person name="Chang Y.-J."/>
            <person name="Jeffries C.D."/>
            <person name="Chen A."/>
            <person name="Palaniappan K."/>
            <person name="Chain P."/>
            <person name="Rohde M."/>
            <person name="Goeker M."/>
            <person name="Bristow J."/>
            <person name="Eisen J.A."/>
            <person name="Markowitz V."/>
            <person name="Hugenholtz P."/>
            <person name="Kyrpides N.C."/>
            <person name="Klenk H.-P."/>
            <person name="Brettin T."/>
        </authorList>
    </citation>
    <scope>NUCLEOTIDE SEQUENCE [LARGE SCALE GENOMIC DNA]</scope>
    <source>
        <strain evidence="2">DSM 17836 / JCM 10339 / NBRC 14399</strain>
    </source>
</reference>